<proteinExistence type="predicted"/>
<evidence type="ECO:0000313" key="2">
    <source>
        <dbReference type="Proteomes" id="UP000503448"/>
    </source>
</evidence>
<name>A0A346TQ16_9ABAC</name>
<keyword evidence="2" id="KW-1185">Reference proteome</keyword>
<dbReference type="RefSeq" id="YP_010087079.1">
    <property type="nucleotide sequence ID" value="NC_055502.1"/>
</dbReference>
<dbReference type="KEGG" id="vg:65102326"/>
<dbReference type="Proteomes" id="UP000503448">
    <property type="component" value="Segment"/>
</dbReference>
<dbReference type="InterPro" id="IPR007879">
    <property type="entry name" value="Baculo_p33"/>
</dbReference>
<dbReference type="GeneID" id="65102326"/>
<reference evidence="1 2" key="1">
    <citation type="submission" date="2018-05" db="EMBL/GenBank/DDBJ databases">
        <title>The complete genome sequence of an alphabaculovirus isolated from the southern armyworm, Spodoptera eridania.</title>
        <authorList>
            <person name="Harrison R.L."/>
            <person name="Rowley D.L."/>
        </authorList>
    </citation>
    <scope>NUCLEOTIDE SEQUENCE [LARGE SCALE GENOMIC DNA]</scope>
    <source>
        <strain evidence="1">251</strain>
    </source>
</reference>
<evidence type="ECO:0000313" key="1">
    <source>
        <dbReference type="EMBL" id="AXU41676.1"/>
    </source>
</evidence>
<dbReference type="Pfam" id="PF05214">
    <property type="entry name" value="Baculo_p33"/>
    <property type="match status" value="1"/>
</dbReference>
<protein>
    <submittedName>
        <fullName evidence="1">P33</fullName>
    </submittedName>
</protein>
<dbReference type="EMBL" id="MH320559">
    <property type="protein sequence ID" value="AXU41676.1"/>
    <property type="molecule type" value="Genomic_DNA"/>
</dbReference>
<organism evidence="1 2">
    <name type="scientific">Spodoptera eridania nucleopolyhedrovirus</name>
    <dbReference type="NCBI Taxonomy" id="2315721"/>
    <lineage>
        <taxon>Viruses</taxon>
        <taxon>Viruses incertae sedis</taxon>
        <taxon>Naldaviricetes</taxon>
        <taxon>Lefavirales</taxon>
        <taxon>Baculoviridae</taxon>
        <taxon>Alphabaculovirus</taxon>
        <taxon>Alphabaculovirus speridaniae</taxon>
    </lineage>
</organism>
<accession>A0A346TQ16</accession>
<sequence length="252" mass="30571">MIPQSPLFTQYKDSFLLYTFRHLDRIRASKSKQLSKILASELTYLYEIACLIAYKDVQNEEIEKLKQWSLQLSHDFDLEQMKLLFREKIQELNLRSTQPKNYSYTFTTLWNTIHFLALLIDDMIASREKLTYDFITNHLRQMKTLYYNLFFKLDCAMCRDHYMTVKGYLIQTIERIELCLNRERFGEKITMVDEITVQNINDNVLMKHGMLYTTMVFHNHINDYRWIQRNMKPPVNFEKMKWSTYKSMLELK</sequence>